<keyword evidence="6 12" id="KW-0418">Kinase</keyword>
<dbReference type="Pfam" id="PF02518">
    <property type="entry name" value="HATPase_c"/>
    <property type="match status" value="1"/>
</dbReference>
<dbReference type="FunFam" id="3.30.565.10:FF:000006">
    <property type="entry name" value="Sensor histidine kinase WalK"/>
    <property type="match status" value="1"/>
</dbReference>
<dbReference type="Proteomes" id="UP000886749">
    <property type="component" value="Unassembled WGS sequence"/>
</dbReference>
<dbReference type="SMART" id="SM00388">
    <property type="entry name" value="HisKA"/>
    <property type="match status" value="1"/>
</dbReference>
<organism evidence="12 13">
    <name type="scientific">Candidatus Egerieicola pullicola</name>
    <dbReference type="NCBI Taxonomy" id="2840775"/>
    <lineage>
        <taxon>Bacteria</taxon>
        <taxon>Bacillati</taxon>
        <taxon>Bacillota</taxon>
        <taxon>Clostridia</taxon>
        <taxon>Eubacteriales</taxon>
        <taxon>Oscillospiraceae</taxon>
        <taxon>Oscillospiraceae incertae sedis</taxon>
        <taxon>Candidatus Egerieicola</taxon>
    </lineage>
</organism>
<dbReference type="PRINTS" id="PR00344">
    <property type="entry name" value="BCTRLSENSOR"/>
</dbReference>
<dbReference type="Gene3D" id="1.10.287.130">
    <property type="match status" value="1"/>
</dbReference>
<evidence type="ECO:0000256" key="2">
    <source>
        <dbReference type="ARBA" id="ARBA00004370"/>
    </source>
</evidence>
<dbReference type="AlphaFoldDB" id="A0A9D1DDQ1"/>
<name>A0A9D1DDQ1_9FIRM</name>
<dbReference type="InterPro" id="IPR003594">
    <property type="entry name" value="HATPase_dom"/>
</dbReference>
<dbReference type="Pfam" id="PF00672">
    <property type="entry name" value="HAMP"/>
    <property type="match status" value="1"/>
</dbReference>
<dbReference type="FunFam" id="1.10.287.130:FF:000001">
    <property type="entry name" value="Two-component sensor histidine kinase"/>
    <property type="match status" value="1"/>
</dbReference>
<comment type="catalytic activity">
    <reaction evidence="1">
        <text>ATP + protein L-histidine = ADP + protein N-phospho-L-histidine.</text>
        <dbReference type="EC" id="2.7.13.3"/>
    </reaction>
</comment>
<dbReference type="Gene3D" id="3.30.565.10">
    <property type="entry name" value="Histidine kinase-like ATPase, C-terminal domain"/>
    <property type="match status" value="1"/>
</dbReference>
<dbReference type="CDD" id="cd00082">
    <property type="entry name" value="HisKA"/>
    <property type="match status" value="1"/>
</dbReference>
<dbReference type="EMBL" id="DVGY01000164">
    <property type="protein sequence ID" value="HIR41594.1"/>
    <property type="molecule type" value="Genomic_DNA"/>
</dbReference>
<evidence type="ECO:0000313" key="12">
    <source>
        <dbReference type="EMBL" id="HIR41594.1"/>
    </source>
</evidence>
<keyword evidence="7" id="KW-0902">Two-component regulatory system</keyword>
<dbReference type="SUPFAM" id="SSF47384">
    <property type="entry name" value="Homodimeric domain of signal transducing histidine kinase"/>
    <property type="match status" value="1"/>
</dbReference>
<evidence type="ECO:0000256" key="7">
    <source>
        <dbReference type="ARBA" id="ARBA00023012"/>
    </source>
</evidence>
<gene>
    <name evidence="12" type="ORF">IAB36_07195</name>
</gene>
<keyword evidence="5" id="KW-0808">Transferase</keyword>
<comment type="subcellular location">
    <subcellularLocation>
        <location evidence="2">Membrane</location>
    </subcellularLocation>
</comment>
<feature type="domain" description="Histidine kinase" evidence="10">
    <location>
        <begin position="174"/>
        <end position="388"/>
    </location>
</feature>
<accession>A0A9D1DDQ1</accession>
<keyword evidence="9" id="KW-0812">Transmembrane</keyword>
<dbReference type="InterPro" id="IPR004358">
    <property type="entry name" value="Sig_transdc_His_kin-like_C"/>
</dbReference>
<evidence type="ECO:0000256" key="1">
    <source>
        <dbReference type="ARBA" id="ARBA00000085"/>
    </source>
</evidence>
<dbReference type="SMART" id="SM00304">
    <property type="entry name" value="HAMP"/>
    <property type="match status" value="1"/>
</dbReference>
<keyword evidence="4" id="KW-0597">Phosphoprotein</keyword>
<keyword evidence="8 9" id="KW-0472">Membrane</keyword>
<dbReference type="PANTHER" id="PTHR43711">
    <property type="entry name" value="TWO-COMPONENT HISTIDINE KINASE"/>
    <property type="match status" value="1"/>
</dbReference>
<dbReference type="InterPro" id="IPR005467">
    <property type="entry name" value="His_kinase_dom"/>
</dbReference>
<dbReference type="GO" id="GO:0000155">
    <property type="term" value="F:phosphorelay sensor kinase activity"/>
    <property type="evidence" value="ECO:0007669"/>
    <property type="project" value="InterPro"/>
</dbReference>
<evidence type="ECO:0000256" key="4">
    <source>
        <dbReference type="ARBA" id="ARBA00022553"/>
    </source>
</evidence>
<evidence type="ECO:0000259" key="11">
    <source>
        <dbReference type="PROSITE" id="PS50885"/>
    </source>
</evidence>
<dbReference type="PANTHER" id="PTHR43711:SF1">
    <property type="entry name" value="HISTIDINE KINASE 1"/>
    <property type="match status" value="1"/>
</dbReference>
<keyword evidence="9" id="KW-1133">Transmembrane helix</keyword>
<sequence length="402" mass="44045">MELMAIDHNGRVVVSSSGFESDLEVTEITMPDYEEAMNSSTQQAVYNGTLDSTGEHILAITVVCPDLSSEYSAIRYVVSLAQVDQEVLKLILAGTGGLLLVLGLVLVSNSFFIRSILLPVRDITAVAKQFATGNMSARILKKTDDEIGELGEVINNMADQIQETERMKNEFISSVSHELRTPLTAIKGWSETMMSLGEGDTEMIHKGMHVISTETQRLSDMVEELLDFSRIQNGRFTLVKTKMDLLAELEDAVLIYTQRASRDGKNLVFEEPDYMDMIYGDKNRVKQVFINVIDNALKYSDPGDTVTVTASQQEDTITVVVKDTGCGIAPEDLPHVKEKFYKANATRRGSGIGLAVVNEIVSLHGGTLDLQSELGKGTQVTITFPVYGAEGQALSGKTNSEE</sequence>
<dbReference type="EC" id="2.7.13.3" evidence="3"/>
<dbReference type="Gene3D" id="6.10.340.10">
    <property type="match status" value="1"/>
</dbReference>
<dbReference type="PROSITE" id="PS50885">
    <property type="entry name" value="HAMP"/>
    <property type="match status" value="1"/>
</dbReference>
<reference evidence="12" key="1">
    <citation type="submission" date="2020-10" db="EMBL/GenBank/DDBJ databases">
        <authorList>
            <person name="Gilroy R."/>
        </authorList>
    </citation>
    <scope>NUCLEOTIDE SEQUENCE</scope>
    <source>
        <strain evidence="12">CHK184-25365</strain>
    </source>
</reference>
<dbReference type="InterPro" id="IPR036890">
    <property type="entry name" value="HATPase_C_sf"/>
</dbReference>
<feature type="domain" description="HAMP" evidence="11">
    <location>
        <begin position="114"/>
        <end position="166"/>
    </location>
</feature>
<evidence type="ECO:0000256" key="6">
    <source>
        <dbReference type="ARBA" id="ARBA00022777"/>
    </source>
</evidence>
<dbReference type="InterPro" id="IPR050736">
    <property type="entry name" value="Sensor_HK_Regulatory"/>
</dbReference>
<evidence type="ECO:0000256" key="5">
    <source>
        <dbReference type="ARBA" id="ARBA00022679"/>
    </source>
</evidence>
<feature type="transmembrane region" description="Helical" evidence="9">
    <location>
        <begin position="90"/>
        <end position="113"/>
    </location>
</feature>
<dbReference type="InterPro" id="IPR003661">
    <property type="entry name" value="HisK_dim/P_dom"/>
</dbReference>
<reference evidence="12" key="2">
    <citation type="journal article" date="2021" name="PeerJ">
        <title>Extensive microbial diversity within the chicken gut microbiome revealed by metagenomics and culture.</title>
        <authorList>
            <person name="Gilroy R."/>
            <person name="Ravi A."/>
            <person name="Getino M."/>
            <person name="Pursley I."/>
            <person name="Horton D.L."/>
            <person name="Alikhan N.F."/>
            <person name="Baker D."/>
            <person name="Gharbi K."/>
            <person name="Hall N."/>
            <person name="Watson M."/>
            <person name="Adriaenssens E.M."/>
            <person name="Foster-Nyarko E."/>
            <person name="Jarju S."/>
            <person name="Secka A."/>
            <person name="Antonio M."/>
            <person name="Oren A."/>
            <person name="Chaudhuri R.R."/>
            <person name="La Ragione R."/>
            <person name="Hildebrand F."/>
            <person name="Pallen M.J."/>
        </authorList>
    </citation>
    <scope>NUCLEOTIDE SEQUENCE</scope>
    <source>
        <strain evidence="12">CHK184-25365</strain>
    </source>
</reference>
<evidence type="ECO:0000259" key="10">
    <source>
        <dbReference type="PROSITE" id="PS50109"/>
    </source>
</evidence>
<dbReference type="SUPFAM" id="SSF55874">
    <property type="entry name" value="ATPase domain of HSP90 chaperone/DNA topoisomerase II/histidine kinase"/>
    <property type="match status" value="1"/>
</dbReference>
<evidence type="ECO:0000256" key="9">
    <source>
        <dbReference type="SAM" id="Phobius"/>
    </source>
</evidence>
<dbReference type="CDD" id="cd06225">
    <property type="entry name" value="HAMP"/>
    <property type="match status" value="1"/>
</dbReference>
<comment type="caution">
    <text evidence="12">The sequence shown here is derived from an EMBL/GenBank/DDBJ whole genome shotgun (WGS) entry which is preliminary data.</text>
</comment>
<protein>
    <recommendedName>
        <fullName evidence="3">histidine kinase</fullName>
        <ecNumber evidence="3">2.7.13.3</ecNumber>
    </recommendedName>
</protein>
<dbReference type="SMART" id="SM00387">
    <property type="entry name" value="HATPase_c"/>
    <property type="match status" value="1"/>
</dbReference>
<evidence type="ECO:0000256" key="3">
    <source>
        <dbReference type="ARBA" id="ARBA00012438"/>
    </source>
</evidence>
<dbReference type="Pfam" id="PF00512">
    <property type="entry name" value="HisKA"/>
    <property type="match status" value="1"/>
</dbReference>
<dbReference type="InterPro" id="IPR036097">
    <property type="entry name" value="HisK_dim/P_sf"/>
</dbReference>
<evidence type="ECO:0000313" key="13">
    <source>
        <dbReference type="Proteomes" id="UP000886749"/>
    </source>
</evidence>
<dbReference type="PROSITE" id="PS50109">
    <property type="entry name" value="HIS_KIN"/>
    <property type="match status" value="1"/>
</dbReference>
<evidence type="ECO:0000256" key="8">
    <source>
        <dbReference type="ARBA" id="ARBA00023136"/>
    </source>
</evidence>
<proteinExistence type="predicted"/>
<dbReference type="SUPFAM" id="SSF158472">
    <property type="entry name" value="HAMP domain-like"/>
    <property type="match status" value="1"/>
</dbReference>
<dbReference type="InterPro" id="IPR003660">
    <property type="entry name" value="HAMP_dom"/>
</dbReference>
<dbReference type="GO" id="GO:0016020">
    <property type="term" value="C:membrane"/>
    <property type="evidence" value="ECO:0007669"/>
    <property type="project" value="UniProtKB-SubCell"/>
</dbReference>